<keyword evidence="2" id="KW-0808">Transferase</keyword>
<gene>
    <name evidence="2" type="ordered locus">RPE_1113</name>
</gene>
<dbReference type="EMBL" id="CP000463">
    <property type="protein sequence ID" value="ABJ05065.1"/>
    <property type="molecule type" value="Genomic_DNA"/>
</dbReference>
<feature type="domain" description="Methyltransferase FkbM" evidence="1">
    <location>
        <begin position="65"/>
        <end position="223"/>
    </location>
</feature>
<reference evidence="2" key="1">
    <citation type="submission" date="2006-09" db="EMBL/GenBank/DDBJ databases">
        <title>Complete sequence of Rhodopseudomonas palustris BisA53.</title>
        <authorList>
            <consortium name="US DOE Joint Genome Institute"/>
            <person name="Copeland A."/>
            <person name="Lucas S."/>
            <person name="Lapidus A."/>
            <person name="Barry K."/>
            <person name="Detter J.C."/>
            <person name="Glavina del Rio T."/>
            <person name="Hammon N."/>
            <person name="Israni S."/>
            <person name="Dalin E."/>
            <person name="Tice H."/>
            <person name="Pitluck S."/>
            <person name="Chain P."/>
            <person name="Malfatti S."/>
            <person name="Shin M."/>
            <person name="Vergez L."/>
            <person name="Schmutz J."/>
            <person name="Larimer F."/>
            <person name="Land M."/>
            <person name="Hauser L."/>
            <person name="Pelletier D.A."/>
            <person name="Kyrpides N."/>
            <person name="Kim E."/>
            <person name="Harwood C.S."/>
            <person name="Oda Y."/>
            <person name="Richardson P."/>
        </authorList>
    </citation>
    <scope>NUCLEOTIDE SEQUENCE [LARGE SCALE GENOMIC DNA]</scope>
    <source>
        <strain evidence="2">BisA53</strain>
    </source>
</reference>
<dbReference type="PANTHER" id="PTHR36973:SF4">
    <property type="entry name" value="NODULATION PROTEIN"/>
    <property type="match status" value="1"/>
</dbReference>
<dbReference type="KEGG" id="rpe:RPE_1113"/>
<accession>Q07SL9</accession>
<keyword evidence="2" id="KW-0489">Methyltransferase</keyword>
<dbReference type="NCBIfam" id="TIGR01444">
    <property type="entry name" value="fkbM_fam"/>
    <property type="match status" value="1"/>
</dbReference>
<dbReference type="GO" id="GO:0008171">
    <property type="term" value="F:O-methyltransferase activity"/>
    <property type="evidence" value="ECO:0007669"/>
    <property type="project" value="TreeGrafter"/>
</dbReference>
<dbReference type="Gene3D" id="3.40.50.150">
    <property type="entry name" value="Vaccinia Virus protein VP39"/>
    <property type="match status" value="1"/>
</dbReference>
<proteinExistence type="predicted"/>
<dbReference type="STRING" id="316055.RPE_1113"/>
<dbReference type="InterPro" id="IPR029063">
    <property type="entry name" value="SAM-dependent_MTases_sf"/>
</dbReference>
<dbReference type="GO" id="GO:0032259">
    <property type="term" value="P:methylation"/>
    <property type="evidence" value="ECO:0007669"/>
    <property type="project" value="UniProtKB-KW"/>
</dbReference>
<dbReference type="SUPFAM" id="SSF53335">
    <property type="entry name" value="S-adenosyl-L-methionine-dependent methyltransferases"/>
    <property type="match status" value="1"/>
</dbReference>
<dbReference type="InterPro" id="IPR053188">
    <property type="entry name" value="FkbM_Methyltransferase"/>
</dbReference>
<dbReference type="PANTHER" id="PTHR36973">
    <property type="entry name" value="SLL1456 PROTEIN-RELATED"/>
    <property type="match status" value="1"/>
</dbReference>
<dbReference type="AlphaFoldDB" id="Q07SL9"/>
<dbReference type="InterPro" id="IPR006342">
    <property type="entry name" value="FkbM_mtfrase"/>
</dbReference>
<name>Q07SL9_RHOP5</name>
<dbReference type="HOGENOM" id="CLU_068034_1_0_5"/>
<sequence length="259" mass="28666">MEPRSDYCTLVSNNGHVCMKMLSSLFSALPRHRKASIVDVANTHLAEVSYHRLSCSGFSPGGIIDVGAYRGDWSLMARSIFQAPILMIEAQKEKSLSLQQAARKAGNASYEIGLLSENAGETVTFHVMETGSSMYPENSNASRISELLKTTTLDDVVRKHQELKRPFLLKLDVQGAELDILSGATESLDRVEVIQLEVALMPYNSGAPDFADVVAFMKVRGFLFFDVCGYVKPNPPFLSQMDALFVQRNSALRKESFVF</sequence>
<evidence type="ECO:0000313" key="2">
    <source>
        <dbReference type="EMBL" id="ABJ05065.1"/>
    </source>
</evidence>
<evidence type="ECO:0000259" key="1">
    <source>
        <dbReference type="Pfam" id="PF05050"/>
    </source>
</evidence>
<organism evidence="2">
    <name type="scientific">Rhodopseudomonas palustris (strain BisA53)</name>
    <dbReference type="NCBI Taxonomy" id="316055"/>
    <lineage>
        <taxon>Bacteria</taxon>
        <taxon>Pseudomonadati</taxon>
        <taxon>Pseudomonadota</taxon>
        <taxon>Alphaproteobacteria</taxon>
        <taxon>Hyphomicrobiales</taxon>
        <taxon>Nitrobacteraceae</taxon>
        <taxon>Rhodopseudomonas</taxon>
    </lineage>
</organism>
<dbReference type="Pfam" id="PF05050">
    <property type="entry name" value="Methyltransf_21"/>
    <property type="match status" value="1"/>
</dbReference>
<dbReference type="eggNOG" id="COG0438">
    <property type="taxonomic scope" value="Bacteria"/>
</dbReference>
<protein>
    <submittedName>
        <fullName evidence="2">Methyltransferase FkbM family</fullName>
    </submittedName>
</protein>